<evidence type="ECO:0000313" key="2">
    <source>
        <dbReference type="EMBL" id="EGT36942.1"/>
    </source>
</evidence>
<feature type="compositionally biased region" description="Basic and acidic residues" evidence="1">
    <location>
        <begin position="368"/>
        <end position="385"/>
    </location>
</feature>
<dbReference type="InterPro" id="IPR020568">
    <property type="entry name" value="Ribosomal_Su5_D2-typ_SF"/>
</dbReference>
<accession>G0NSV6</accession>
<dbReference type="InterPro" id="IPR014721">
    <property type="entry name" value="Ribsml_uS5_D2-typ_fold_subgr"/>
</dbReference>
<name>G0NSV6_CAEBE</name>
<dbReference type="AlphaFoldDB" id="G0NSV6"/>
<dbReference type="EMBL" id="GL379940">
    <property type="protein sequence ID" value="EGT36942.1"/>
    <property type="molecule type" value="Genomic_DNA"/>
</dbReference>
<dbReference type="Proteomes" id="UP000008068">
    <property type="component" value="Unassembled WGS sequence"/>
</dbReference>
<sequence length="385" mass="43994">MCKVVFIATIRYCVVTTEEMAEGANHEYIFREFRKLKKLKAIIERFVEMLAPTKKYTFWIYNPVSLFFGVQRARVANWGTVDKGLLDAYNEVSPLTVLVSIWKNLQGREPEIGDAERLESVLFAVLDEFNIQVDARKTVLTATLEGSKEHFHIRPKSGDGDKVTRVPSEWFFKKCSMSTVRTNVKMTPETTPFLPDDLQIAEFENCFHSATDDLAIRESVAKIGKIMKKFSDARMELRREHDENIEFNIDLDAAISKFETDNLPEDHINGHEIKTNGGLCLYYDKMFWGRSRTFVNNTIEIIRQAKETILFTLFERILPSAGAAFKPDWGSSEPTEKGVLKLAKKRPPGVNPIIITLDSDDEDNGEPSNKRPKQDHDKTDGESND</sequence>
<protein>
    <submittedName>
        <fullName evidence="2">Uncharacterized protein</fullName>
    </submittedName>
</protein>
<dbReference type="SUPFAM" id="SSF54211">
    <property type="entry name" value="Ribosomal protein S5 domain 2-like"/>
    <property type="match status" value="1"/>
</dbReference>
<evidence type="ECO:0000256" key="1">
    <source>
        <dbReference type="SAM" id="MobiDB-lite"/>
    </source>
</evidence>
<proteinExistence type="predicted"/>
<dbReference type="HOGENOM" id="CLU_060611_0_0_1"/>
<evidence type="ECO:0000313" key="3">
    <source>
        <dbReference type="Proteomes" id="UP000008068"/>
    </source>
</evidence>
<reference evidence="3" key="1">
    <citation type="submission" date="2011-07" db="EMBL/GenBank/DDBJ databases">
        <authorList>
            <consortium name="Caenorhabditis brenneri Sequencing and Analysis Consortium"/>
            <person name="Wilson R.K."/>
        </authorList>
    </citation>
    <scope>NUCLEOTIDE SEQUENCE [LARGE SCALE GENOMIC DNA]</scope>
    <source>
        <strain evidence="3">PB2801</strain>
    </source>
</reference>
<dbReference type="Gene3D" id="3.30.230.10">
    <property type="match status" value="1"/>
</dbReference>
<organism evidence="3">
    <name type="scientific">Caenorhabditis brenneri</name>
    <name type="common">Nematode worm</name>
    <dbReference type="NCBI Taxonomy" id="135651"/>
    <lineage>
        <taxon>Eukaryota</taxon>
        <taxon>Metazoa</taxon>
        <taxon>Ecdysozoa</taxon>
        <taxon>Nematoda</taxon>
        <taxon>Chromadorea</taxon>
        <taxon>Rhabditida</taxon>
        <taxon>Rhabditina</taxon>
        <taxon>Rhabditomorpha</taxon>
        <taxon>Rhabditoidea</taxon>
        <taxon>Rhabditidae</taxon>
        <taxon>Peloderinae</taxon>
        <taxon>Caenorhabditis</taxon>
    </lineage>
</organism>
<feature type="region of interest" description="Disordered" evidence="1">
    <location>
        <begin position="327"/>
        <end position="385"/>
    </location>
</feature>
<dbReference type="InParanoid" id="G0NSV6"/>
<keyword evidence="3" id="KW-1185">Reference proteome</keyword>
<gene>
    <name evidence="2" type="ORF">CAEBREN_24000</name>
</gene>